<dbReference type="InterPro" id="IPR036873">
    <property type="entry name" value="Rhodanese-like_dom_sf"/>
</dbReference>
<evidence type="ECO:0000256" key="1">
    <source>
        <dbReference type="SAM" id="Phobius"/>
    </source>
</evidence>
<evidence type="ECO:0000313" key="3">
    <source>
        <dbReference type="EMBL" id="GLS25795.1"/>
    </source>
</evidence>
<keyword evidence="1" id="KW-1133">Transmembrane helix</keyword>
<dbReference type="AlphaFoldDB" id="A0AA37T980"/>
<accession>A0AA37T980</accession>
<comment type="caution">
    <text evidence="3">The sequence shown here is derived from an EMBL/GenBank/DDBJ whole genome shotgun (WGS) entry which is preliminary data.</text>
</comment>
<sequence length="136" mass="15444">MKIIEFLMQQWLLVSVLVGLVYVYLWNERRRSGRSVSFHEATRMINANEAVMLDLREGSEFKQGHIVDAVNIPFAKVKDRMSEIEALKDKTIILVDKMGQHSGSVGRDLNKLGLSVCRLEGGMTEWISQKLPVVKA</sequence>
<proteinExistence type="predicted"/>
<dbReference type="EMBL" id="BSPD01000035">
    <property type="protein sequence ID" value="GLS25795.1"/>
    <property type="molecule type" value="Genomic_DNA"/>
</dbReference>
<keyword evidence="1" id="KW-0472">Membrane</keyword>
<dbReference type="SMART" id="SM00450">
    <property type="entry name" value="RHOD"/>
    <property type="match status" value="1"/>
</dbReference>
<dbReference type="Gene3D" id="3.40.250.10">
    <property type="entry name" value="Rhodanese-like domain"/>
    <property type="match status" value="1"/>
</dbReference>
<reference evidence="3 4" key="1">
    <citation type="journal article" date="2014" name="Int. J. Syst. Evol. Microbiol.">
        <title>Complete genome sequence of Corynebacterium casei LMG S-19264T (=DSM 44701T), isolated from a smear-ripened cheese.</title>
        <authorList>
            <consortium name="US DOE Joint Genome Institute (JGI-PGF)"/>
            <person name="Walter F."/>
            <person name="Albersmeier A."/>
            <person name="Kalinowski J."/>
            <person name="Ruckert C."/>
        </authorList>
    </citation>
    <scope>NUCLEOTIDE SEQUENCE [LARGE SCALE GENOMIC DNA]</scope>
    <source>
        <strain evidence="3 4">NBRC 110095</strain>
    </source>
</reference>
<name>A0AA37T980_9GAMM</name>
<dbReference type="PROSITE" id="PS50206">
    <property type="entry name" value="RHODANESE_3"/>
    <property type="match status" value="1"/>
</dbReference>
<dbReference type="InterPro" id="IPR050229">
    <property type="entry name" value="GlpE_sulfurtransferase"/>
</dbReference>
<keyword evidence="4" id="KW-1185">Reference proteome</keyword>
<dbReference type="Pfam" id="PF00581">
    <property type="entry name" value="Rhodanese"/>
    <property type="match status" value="1"/>
</dbReference>
<protein>
    <submittedName>
        <fullName evidence="3">Rhodanese-like domain-containing protein</fullName>
    </submittedName>
</protein>
<feature type="domain" description="Rhodanese" evidence="2">
    <location>
        <begin position="46"/>
        <end position="135"/>
    </location>
</feature>
<organism evidence="3 4">
    <name type="scientific">Marinibactrum halimedae</name>
    <dbReference type="NCBI Taxonomy" id="1444977"/>
    <lineage>
        <taxon>Bacteria</taxon>
        <taxon>Pseudomonadati</taxon>
        <taxon>Pseudomonadota</taxon>
        <taxon>Gammaproteobacteria</taxon>
        <taxon>Cellvibrionales</taxon>
        <taxon>Cellvibrionaceae</taxon>
        <taxon>Marinibactrum</taxon>
    </lineage>
</organism>
<gene>
    <name evidence="3" type="ORF">GCM10007877_15090</name>
</gene>
<dbReference type="Proteomes" id="UP001156870">
    <property type="component" value="Unassembled WGS sequence"/>
</dbReference>
<dbReference type="CDD" id="cd00158">
    <property type="entry name" value="RHOD"/>
    <property type="match status" value="1"/>
</dbReference>
<evidence type="ECO:0000259" key="2">
    <source>
        <dbReference type="PROSITE" id="PS50206"/>
    </source>
</evidence>
<dbReference type="SUPFAM" id="SSF52821">
    <property type="entry name" value="Rhodanese/Cell cycle control phosphatase"/>
    <property type="match status" value="1"/>
</dbReference>
<dbReference type="RefSeq" id="WP_232593904.1">
    <property type="nucleotide sequence ID" value="NZ_BSPD01000035.1"/>
</dbReference>
<keyword evidence="1" id="KW-0812">Transmembrane</keyword>
<dbReference type="PANTHER" id="PTHR43031">
    <property type="entry name" value="FAD-DEPENDENT OXIDOREDUCTASE"/>
    <property type="match status" value="1"/>
</dbReference>
<dbReference type="PANTHER" id="PTHR43031:SF18">
    <property type="entry name" value="RHODANESE-RELATED SULFURTRANSFERASES"/>
    <property type="match status" value="1"/>
</dbReference>
<evidence type="ECO:0000313" key="4">
    <source>
        <dbReference type="Proteomes" id="UP001156870"/>
    </source>
</evidence>
<dbReference type="InterPro" id="IPR001763">
    <property type="entry name" value="Rhodanese-like_dom"/>
</dbReference>
<feature type="transmembrane region" description="Helical" evidence="1">
    <location>
        <begin position="6"/>
        <end position="25"/>
    </location>
</feature>